<evidence type="ECO:0000313" key="3">
    <source>
        <dbReference type="Proteomes" id="UP000031036"/>
    </source>
</evidence>
<dbReference type="Proteomes" id="UP000031036">
    <property type="component" value="Unassembled WGS sequence"/>
</dbReference>
<dbReference type="EMBL" id="JPKZ01022688">
    <property type="protein sequence ID" value="KHN71131.1"/>
    <property type="molecule type" value="Genomic_DNA"/>
</dbReference>
<feature type="compositionally biased region" description="Low complexity" evidence="1">
    <location>
        <begin position="76"/>
        <end position="91"/>
    </location>
</feature>
<keyword evidence="3" id="KW-1185">Reference proteome</keyword>
<feature type="region of interest" description="Disordered" evidence="1">
    <location>
        <begin position="59"/>
        <end position="108"/>
    </location>
</feature>
<comment type="caution">
    <text evidence="2">The sequence shown here is derived from an EMBL/GenBank/DDBJ whole genome shotgun (WGS) entry which is preliminary data.</text>
</comment>
<gene>
    <name evidence="2" type="ORF">Tcan_02479</name>
</gene>
<reference evidence="2 3" key="1">
    <citation type="submission" date="2014-11" db="EMBL/GenBank/DDBJ databases">
        <title>Genetic blueprint of the zoonotic pathogen Toxocara canis.</title>
        <authorList>
            <person name="Zhu X.-Q."/>
            <person name="Korhonen P.K."/>
            <person name="Cai H."/>
            <person name="Young N.D."/>
            <person name="Nejsum P."/>
            <person name="von Samson-Himmelstjerna G."/>
            <person name="Boag P.R."/>
            <person name="Tan P."/>
            <person name="Li Q."/>
            <person name="Min J."/>
            <person name="Yang Y."/>
            <person name="Wang X."/>
            <person name="Fang X."/>
            <person name="Hall R.S."/>
            <person name="Hofmann A."/>
            <person name="Sternberg P.W."/>
            <person name="Jex A.R."/>
            <person name="Gasser R.B."/>
        </authorList>
    </citation>
    <scope>NUCLEOTIDE SEQUENCE [LARGE SCALE GENOMIC DNA]</scope>
    <source>
        <strain evidence="2">PN_DK_2014</strain>
    </source>
</reference>
<accession>A0A0B2UJ73</accession>
<evidence type="ECO:0000313" key="2">
    <source>
        <dbReference type="EMBL" id="KHN71131.1"/>
    </source>
</evidence>
<dbReference type="AlphaFoldDB" id="A0A0B2UJ73"/>
<name>A0A0B2UJ73_TOXCA</name>
<proteinExistence type="predicted"/>
<evidence type="ECO:0000256" key="1">
    <source>
        <dbReference type="SAM" id="MobiDB-lite"/>
    </source>
</evidence>
<sequence length="108" mass="11789">MDGSFVKSPRNDRINFTIDGDSSLKQPHMPMKAYSSAKKSTKTKTIKKEVTPPLIDFDVSSSDVSKPVEPGAPLTKAAKAKQASAPNATTAKPKKKDWDDDAWDLLNQ</sequence>
<organism evidence="2 3">
    <name type="scientific">Toxocara canis</name>
    <name type="common">Canine roundworm</name>
    <dbReference type="NCBI Taxonomy" id="6265"/>
    <lineage>
        <taxon>Eukaryota</taxon>
        <taxon>Metazoa</taxon>
        <taxon>Ecdysozoa</taxon>
        <taxon>Nematoda</taxon>
        <taxon>Chromadorea</taxon>
        <taxon>Rhabditida</taxon>
        <taxon>Spirurina</taxon>
        <taxon>Ascaridomorpha</taxon>
        <taxon>Ascaridoidea</taxon>
        <taxon>Toxocaridae</taxon>
        <taxon>Toxocara</taxon>
    </lineage>
</organism>
<feature type="compositionally biased region" description="Acidic residues" evidence="1">
    <location>
        <begin position="99"/>
        <end position="108"/>
    </location>
</feature>
<feature type="region of interest" description="Disordered" evidence="1">
    <location>
        <begin position="1"/>
        <end position="28"/>
    </location>
</feature>
<protein>
    <submittedName>
        <fullName evidence="2">Uncharacterized protein</fullName>
    </submittedName>
</protein>